<protein>
    <submittedName>
        <fullName evidence="1">Uncharacterized protein</fullName>
    </submittedName>
</protein>
<sequence length="9" mass="962">MLTRGGRDG</sequence>
<dbReference type="EMBL" id="GBRH01194422">
    <property type="protein sequence ID" value="JAE03474.1"/>
    <property type="molecule type" value="Transcribed_RNA"/>
</dbReference>
<evidence type="ECO:0000313" key="1">
    <source>
        <dbReference type="EMBL" id="JAE03474.1"/>
    </source>
</evidence>
<name>A0A0A9EWX5_ARUDO</name>
<reference evidence="1" key="2">
    <citation type="journal article" date="2015" name="Data Brief">
        <title>Shoot transcriptome of the giant reed, Arundo donax.</title>
        <authorList>
            <person name="Barrero R.A."/>
            <person name="Guerrero F.D."/>
            <person name="Moolhuijzen P."/>
            <person name="Goolsby J.A."/>
            <person name="Tidwell J."/>
            <person name="Bellgard S.E."/>
            <person name="Bellgard M.I."/>
        </authorList>
    </citation>
    <scope>NUCLEOTIDE SEQUENCE</scope>
    <source>
        <tissue evidence="1">Shoot tissue taken approximately 20 cm above the soil surface</tissue>
    </source>
</reference>
<reference evidence="1" key="1">
    <citation type="submission" date="2014-09" db="EMBL/GenBank/DDBJ databases">
        <authorList>
            <person name="Magalhaes I.L.F."/>
            <person name="Oliveira U."/>
            <person name="Santos F.R."/>
            <person name="Vidigal T.H.D.A."/>
            <person name="Brescovit A.D."/>
            <person name="Santos A.J."/>
        </authorList>
    </citation>
    <scope>NUCLEOTIDE SEQUENCE</scope>
    <source>
        <tissue evidence="1">Shoot tissue taken approximately 20 cm above the soil surface</tissue>
    </source>
</reference>
<organism evidence="1">
    <name type="scientific">Arundo donax</name>
    <name type="common">Giant reed</name>
    <name type="synonym">Donax arundinaceus</name>
    <dbReference type="NCBI Taxonomy" id="35708"/>
    <lineage>
        <taxon>Eukaryota</taxon>
        <taxon>Viridiplantae</taxon>
        <taxon>Streptophyta</taxon>
        <taxon>Embryophyta</taxon>
        <taxon>Tracheophyta</taxon>
        <taxon>Spermatophyta</taxon>
        <taxon>Magnoliopsida</taxon>
        <taxon>Liliopsida</taxon>
        <taxon>Poales</taxon>
        <taxon>Poaceae</taxon>
        <taxon>PACMAD clade</taxon>
        <taxon>Arundinoideae</taxon>
        <taxon>Arundineae</taxon>
        <taxon>Arundo</taxon>
    </lineage>
</organism>
<proteinExistence type="predicted"/>
<accession>A0A0A9EWX5</accession>